<comment type="caution">
    <text evidence="1">The sequence shown here is derived from an EMBL/GenBank/DDBJ whole genome shotgun (WGS) entry which is preliminary data.</text>
</comment>
<name>A0A7K0DF27_9NOCA</name>
<dbReference type="EMBL" id="WEGK01000035">
    <property type="protein sequence ID" value="MQY24403.1"/>
    <property type="molecule type" value="Genomic_DNA"/>
</dbReference>
<evidence type="ECO:0000313" key="1">
    <source>
        <dbReference type="EMBL" id="MQY24403.1"/>
    </source>
</evidence>
<proteinExistence type="predicted"/>
<accession>A0A7K0DF27</accession>
<organism evidence="1 2">
    <name type="scientific">Nocardia macrotermitis</name>
    <dbReference type="NCBI Taxonomy" id="2585198"/>
    <lineage>
        <taxon>Bacteria</taxon>
        <taxon>Bacillati</taxon>
        <taxon>Actinomycetota</taxon>
        <taxon>Actinomycetes</taxon>
        <taxon>Mycobacteriales</taxon>
        <taxon>Nocardiaceae</taxon>
        <taxon>Nocardia</taxon>
    </lineage>
</organism>
<evidence type="ECO:0000313" key="2">
    <source>
        <dbReference type="Proteomes" id="UP000438448"/>
    </source>
</evidence>
<reference evidence="1 2" key="1">
    <citation type="submission" date="2019-10" db="EMBL/GenBank/DDBJ databases">
        <title>Nocardia macrotermitis sp. nov. and Nocardia aurantia sp. nov., isolated from the gut of fungus growing-termite Macrotermes natalensis.</title>
        <authorList>
            <person name="Benndorf R."/>
            <person name="Schwitalla J."/>
            <person name="Martin K."/>
            <person name="De Beer W."/>
            <person name="Kaster A.-K."/>
            <person name="Vollmers J."/>
            <person name="Poulsen M."/>
            <person name="Beemelmanns C."/>
        </authorList>
    </citation>
    <scope>NUCLEOTIDE SEQUENCE [LARGE SCALE GENOMIC DNA]</scope>
    <source>
        <strain evidence="1 2">RB20</strain>
    </source>
</reference>
<keyword evidence="2" id="KW-1185">Reference proteome</keyword>
<sequence length="342" mass="34654">MDLPLRAAALDDTVHDAVVVVCEGDRPVVGDCFLDGVGGGGFEFFFAGVLDDVVFAFDRVVVEVLDVDGGSDVVLVVEFVLDVGECAGHPGGGVQVAAADDLPESEVEGFGGVVGLDFHSGQDVEVLADVLEAVLADVGGGFAAFEHEFVGGLVREEPDAGCGSVLPGGDDVVQAAGHAPAGQGRVGVHLDVGVVTGQRRAGDLVEFLERGVGQFRAPHAGGAFGAVEVAVGELMEFLRGQHAVGDLCDVFGAFGGFGLGSAPGQDRFLAVVHGGVEFVAGVDALGERVEPAVQAVFLGGFVQAGFHLVECGAFVVEPPVQGVDVLLRSLGAQGVEHGLGFA</sequence>
<dbReference type="Proteomes" id="UP000438448">
    <property type="component" value="Unassembled WGS sequence"/>
</dbReference>
<protein>
    <submittedName>
        <fullName evidence="1">Uncharacterized protein</fullName>
    </submittedName>
</protein>
<dbReference type="AlphaFoldDB" id="A0A7K0DF27"/>
<gene>
    <name evidence="1" type="ORF">NRB20_75380</name>
</gene>